<organism evidence="1 2">
    <name type="scientific">Zosterops borbonicus</name>
    <dbReference type="NCBI Taxonomy" id="364589"/>
    <lineage>
        <taxon>Eukaryota</taxon>
        <taxon>Metazoa</taxon>
        <taxon>Chordata</taxon>
        <taxon>Craniata</taxon>
        <taxon>Vertebrata</taxon>
        <taxon>Euteleostomi</taxon>
        <taxon>Archelosauria</taxon>
        <taxon>Archosauria</taxon>
        <taxon>Dinosauria</taxon>
        <taxon>Saurischia</taxon>
        <taxon>Theropoda</taxon>
        <taxon>Coelurosauria</taxon>
        <taxon>Aves</taxon>
        <taxon>Neognathae</taxon>
        <taxon>Neoaves</taxon>
        <taxon>Telluraves</taxon>
        <taxon>Australaves</taxon>
        <taxon>Passeriformes</taxon>
        <taxon>Sylvioidea</taxon>
        <taxon>Zosteropidae</taxon>
        <taxon>Zosterops</taxon>
    </lineage>
</organism>
<dbReference type="OrthoDB" id="10480378at2759"/>
<gene>
    <name evidence="1" type="ORF">HGM15179_009668</name>
</gene>
<protein>
    <submittedName>
        <fullName evidence="1">Uncharacterized protein</fullName>
    </submittedName>
</protein>
<accession>A0A8K1GER7</accession>
<reference evidence="1" key="1">
    <citation type="submission" date="2019-04" db="EMBL/GenBank/DDBJ databases">
        <title>Genome assembly of Zosterops borbonicus 15179.</title>
        <authorList>
            <person name="Leroy T."/>
            <person name="Anselmetti Y."/>
            <person name="Tilak M.-K."/>
            <person name="Nabholz B."/>
        </authorList>
    </citation>
    <scope>NUCLEOTIDE SEQUENCE</scope>
    <source>
        <strain evidence="1">HGM_15179</strain>
        <tissue evidence="1">Muscle</tissue>
    </source>
</reference>
<evidence type="ECO:0000313" key="1">
    <source>
        <dbReference type="EMBL" id="TRZ17414.1"/>
    </source>
</evidence>
<evidence type="ECO:0000313" key="2">
    <source>
        <dbReference type="Proteomes" id="UP000796761"/>
    </source>
</evidence>
<proteinExistence type="predicted"/>
<comment type="caution">
    <text evidence="1">The sequence shown here is derived from an EMBL/GenBank/DDBJ whole genome shotgun (WGS) entry which is preliminary data.</text>
</comment>
<dbReference type="Proteomes" id="UP000796761">
    <property type="component" value="Unassembled WGS sequence"/>
</dbReference>
<name>A0A8K1GER7_9PASS</name>
<dbReference type="EMBL" id="SWJQ01000268">
    <property type="protein sequence ID" value="TRZ17414.1"/>
    <property type="molecule type" value="Genomic_DNA"/>
</dbReference>
<sequence length="80" mass="9547">MPKALHEKKDIEELEQVQKRAVELVKGLKHNSYEEQLSELRVFSLEERRLREYPITLYNHLKGGLIIYSTVTIPKERKKK</sequence>
<dbReference type="AlphaFoldDB" id="A0A8K1GER7"/>
<keyword evidence="2" id="KW-1185">Reference proteome</keyword>